<comment type="caution">
    <text evidence="2">The sequence shown here is derived from an EMBL/GenBank/DDBJ whole genome shotgun (WGS) entry which is preliminary data.</text>
</comment>
<sequence>MQQNITFTSGPVLKNLLRFAFVLSVILTVMVKRVL</sequence>
<organism evidence="2 3">
    <name type="scientific">Ligilactobacillus ruminis</name>
    <dbReference type="NCBI Taxonomy" id="1623"/>
    <lineage>
        <taxon>Bacteria</taxon>
        <taxon>Bacillati</taxon>
        <taxon>Bacillota</taxon>
        <taxon>Bacilli</taxon>
        <taxon>Lactobacillales</taxon>
        <taxon>Lactobacillaceae</taxon>
        <taxon>Ligilactobacillus</taxon>
    </lineage>
</organism>
<keyword evidence="1" id="KW-0472">Membrane</keyword>
<evidence type="ECO:0000256" key="1">
    <source>
        <dbReference type="SAM" id="Phobius"/>
    </source>
</evidence>
<dbReference type="EMBL" id="FOCC01000018">
    <property type="protein sequence ID" value="SEM98388.1"/>
    <property type="molecule type" value="Genomic_DNA"/>
</dbReference>
<protein>
    <submittedName>
        <fullName evidence="2">Uncharacterized protein</fullName>
    </submittedName>
</protein>
<evidence type="ECO:0000313" key="3">
    <source>
        <dbReference type="Proteomes" id="UP000182089"/>
    </source>
</evidence>
<keyword evidence="1" id="KW-1133">Transmembrane helix</keyword>
<evidence type="ECO:0000313" key="2">
    <source>
        <dbReference type="EMBL" id="SEM98388.1"/>
    </source>
</evidence>
<reference evidence="2 3" key="1">
    <citation type="submission" date="2016-10" db="EMBL/GenBank/DDBJ databases">
        <authorList>
            <person name="Varghese N."/>
            <person name="Submissions S."/>
        </authorList>
    </citation>
    <scope>NUCLEOTIDE SEQUENCE [LARGE SCALE GENOMIC DNA]</scope>
    <source>
        <strain evidence="2 3">WC1T17</strain>
    </source>
</reference>
<name>A0ABY1AEH1_9LACO</name>
<dbReference type="Proteomes" id="UP000182089">
    <property type="component" value="Unassembled WGS sequence"/>
</dbReference>
<gene>
    <name evidence="2" type="ORF">SAMN05216431_1184</name>
</gene>
<feature type="transmembrane region" description="Helical" evidence="1">
    <location>
        <begin position="12"/>
        <end position="31"/>
    </location>
</feature>
<keyword evidence="1" id="KW-0812">Transmembrane</keyword>
<proteinExistence type="predicted"/>
<accession>A0ABY1AEH1</accession>